<evidence type="ECO:0000256" key="2">
    <source>
        <dbReference type="ARBA" id="ARBA00022729"/>
    </source>
</evidence>
<dbReference type="PANTHER" id="PTHR43649">
    <property type="entry name" value="ARABINOSE-BINDING PROTEIN-RELATED"/>
    <property type="match status" value="1"/>
</dbReference>
<dbReference type="InterPro" id="IPR006059">
    <property type="entry name" value="SBP"/>
</dbReference>
<keyword evidence="5" id="KW-0449">Lipoprotein</keyword>
<feature type="region of interest" description="Disordered" evidence="6">
    <location>
        <begin position="28"/>
        <end position="53"/>
    </location>
</feature>
<feature type="signal peptide" evidence="7">
    <location>
        <begin position="1"/>
        <end position="21"/>
    </location>
</feature>
<organism evidence="8 9">
    <name type="scientific">Cohnella hongkongensis</name>
    <dbReference type="NCBI Taxonomy" id="178337"/>
    <lineage>
        <taxon>Bacteria</taxon>
        <taxon>Bacillati</taxon>
        <taxon>Bacillota</taxon>
        <taxon>Bacilli</taxon>
        <taxon>Bacillales</taxon>
        <taxon>Paenibacillaceae</taxon>
        <taxon>Cohnella</taxon>
    </lineage>
</organism>
<dbReference type="Proteomes" id="UP001596028">
    <property type="component" value="Unassembled WGS sequence"/>
</dbReference>
<dbReference type="PROSITE" id="PS51257">
    <property type="entry name" value="PROKAR_LIPOPROTEIN"/>
    <property type="match status" value="1"/>
</dbReference>
<evidence type="ECO:0000256" key="1">
    <source>
        <dbReference type="ARBA" id="ARBA00022475"/>
    </source>
</evidence>
<evidence type="ECO:0000313" key="9">
    <source>
        <dbReference type="Proteomes" id="UP001596028"/>
    </source>
</evidence>
<dbReference type="InterPro" id="IPR050490">
    <property type="entry name" value="Bact_solute-bd_prot1"/>
</dbReference>
<evidence type="ECO:0000256" key="5">
    <source>
        <dbReference type="ARBA" id="ARBA00023288"/>
    </source>
</evidence>
<comment type="caution">
    <text evidence="8">The sequence shown here is derived from an EMBL/GenBank/DDBJ whole genome shotgun (WGS) entry which is preliminary data.</text>
</comment>
<keyword evidence="9" id="KW-1185">Reference proteome</keyword>
<accession>A0ABV9FGN7</accession>
<protein>
    <submittedName>
        <fullName evidence="8">Extracellular solute-binding protein</fullName>
    </submittedName>
</protein>
<keyword evidence="1" id="KW-1003">Cell membrane</keyword>
<dbReference type="SUPFAM" id="SSF53850">
    <property type="entry name" value="Periplasmic binding protein-like II"/>
    <property type="match status" value="1"/>
</dbReference>
<proteinExistence type="predicted"/>
<name>A0ABV9FGN7_9BACL</name>
<keyword evidence="4" id="KW-0564">Palmitate</keyword>
<keyword evidence="2 7" id="KW-0732">Signal</keyword>
<evidence type="ECO:0000256" key="7">
    <source>
        <dbReference type="SAM" id="SignalP"/>
    </source>
</evidence>
<feature type="chain" id="PRO_5046910421" evidence="7">
    <location>
        <begin position="22"/>
        <end position="538"/>
    </location>
</feature>
<dbReference type="Pfam" id="PF13416">
    <property type="entry name" value="SBP_bac_8"/>
    <property type="match status" value="1"/>
</dbReference>
<sequence>MFKKKSAFLILVFLLVASSLAACSSKKENAQPSSPAAGSSQSPDSSESPSSGAEEPIQFSVYYSDNATLPFKEDWLTVQEVQKRFNANIKFEIIPIADYQTKVSLALNTGNNAPDVILYQSTKGENASLALNGAIVPISDYSDWTPNFNKRVQDFGLEDQVATLNLKDGKRYYLPSLYDKPFYDGGLIMRQDLLEKYGLQPPKTFDDLYAVLKKFKEENPDSYPLTILAGPRVLYRMTMPSFGISVGKNGADGSKTLSWDYENQTYFPGAISDQYKEYMTFFSKLYAEGLLDPEMADPIDGDKWSQKMATGKSFATYAYYDQIGGVESASTEPGFKLQMYPPLAGPAGAHHQQKSSTGSGILFPKKTADRPDFERLVRTIDEIFFSEEGAKIWGLGVEGQTYTMEDGKIKYADDIVNSPNGIYKEMQLKYGAGSDVTQLVWINAQEMTKYDENYGQINAAVAAMPDAIQPIPPTPLFDDMIAEEAASLQTPLADTFEIWADAFLTGKKNLDNDWDQYVKEMKGLQIDRFLQLYNDHLN</sequence>
<evidence type="ECO:0000256" key="6">
    <source>
        <dbReference type="SAM" id="MobiDB-lite"/>
    </source>
</evidence>
<dbReference type="RefSeq" id="WP_378099013.1">
    <property type="nucleotide sequence ID" value="NZ_JBHSEP010000014.1"/>
</dbReference>
<dbReference type="PANTHER" id="PTHR43649:SF33">
    <property type="entry name" value="POLYGALACTURONAN_RHAMNOGALACTURONAN-BINDING PROTEIN YTCQ"/>
    <property type="match status" value="1"/>
</dbReference>
<dbReference type="EMBL" id="JBHSEP010000014">
    <property type="protein sequence ID" value="MFC4600160.1"/>
    <property type="molecule type" value="Genomic_DNA"/>
</dbReference>
<dbReference type="Gene3D" id="3.40.190.10">
    <property type="entry name" value="Periplasmic binding protein-like II"/>
    <property type="match status" value="2"/>
</dbReference>
<keyword evidence="3" id="KW-0472">Membrane</keyword>
<evidence type="ECO:0000256" key="3">
    <source>
        <dbReference type="ARBA" id="ARBA00023136"/>
    </source>
</evidence>
<evidence type="ECO:0000313" key="8">
    <source>
        <dbReference type="EMBL" id="MFC4600160.1"/>
    </source>
</evidence>
<evidence type="ECO:0000256" key="4">
    <source>
        <dbReference type="ARBA" id="ARBA00023139"/>
    </source>
</evidence>
<reference evidence="9" key="1">
    <citation type="journal article" date="2019" name="Int. J. Syst. Evol. Microbiol.">
        <title>The Global Catalogue of Microorganisms (GCM) 10K type strain sequencing project: providing services to taxonomists for standard genome sequencing and annotation.</title>
        <authorList>
            <consortium name="The Broad Institute Genomics Platform"/>
            <consortium name="The Broad Institute Genome Sequencing Center for Infectious Disease"/>
            <person name="Wu L."/>
            <person name="Ma J."/>
        </authorList>
    </citation>
    <scope>NUCLEOTIDE SEQUENCE [LARGE SCALE GENOMIC DNA]</scope>
    <source>
        <strain evidence="9">CCUG 49571</strain>
    </source>
</reference>
<gene>
    <name evidence="8" type="ORF">ACFO3S_18075</name>
</gene>